<dbReference type="EMBL" id="CP011309">
    <property type="protein sequence ID" value="AKF28187.1"/>
    <property type="molecule type" value="Genomic_DNA"/>
</dbReference>
<proteinExistence type="predicted"/>
<name>A0A0F6Z7H9_9CORY</name>
<dbReference type="Proteomes" id="UP000034037">
    <property type="component" value="Chromosome"/>
</dbReference>
<accession>A0A0F6Z7H9</accession>
<feature type="compositionally biased region" description="Acidic residues" evidence="1">
    <location>
        <begin position="70"/>
        <end position="82"/>
    </location>
</feature>
<keyword evidence="3" id="KW-1185">Reference proteome</keyword>
<evidence type="ECO:0000256" key="1">
    <source>
        <dbReference type="SAM" id="MobiDB-lite"/>
    </source>
</evidence>
<feature type="region of interest" description="Disordered" evidence="1">
    <location>
        <begin position="42"/>
        <end position="101"/>
    </location>
</feature>
<evidence type="ECO:0000313" key="2">
    <source>
        <dbReference type="EMBL" id="AKF28187.1"/>
    </source>
</evidence>
<dbReference type="RefSeq" id="WP_003859191.1">
    <property type="nucleotide sequence ID" value="NZ_CP011309.1"/>
</dbReference>
<sequence length="127" mass="13815">MKLVLTVGTWYQLDSGRFVKRVKGDLVEVSEQTGAWLLRVGSAKHPGGEAEAEESQEQETLSTGGVAPEPDSEVEPSEPAESPDEHTDVVDRPANAANRATWDAYARKQGIDPTQFKQKDELIAALP</sequence>
<protein>
    <submittedName>
        <fullName evidence="2">Uncharacterized protein</fullName>
    </submittedName>
</protein>
<dbReference type="PATRIC" id="fig|92706.3.peg.2480"/>
<dbReference type="AlphaFoldDB" id="A0A0F6Z7H9"/>
<reference evidence="2 3" key="1">
    <citation type="submission" date="2015-04" db="EMBL/GenBank/DDBJ databases">
        <title>Complete Genome Sequence of Brevibacterium flavum ATCC 15168.</title>
        <authorList>
            <person name="Ahn J."/>
            <person name="Park G."/>
            <person name="Jeon W."/>
            <person name="Jang Y."/>
            <person name="Jang M."/>
            <person name="Lee H."/>
            <person name="Lee H."/>
        </authorList>
    </citation>
    <scope>NUCLEOTIDE SEQUENCE [LARGE SCALE GENOMIC DNA]</scope>
    <source>
        <strain evidence="2 3">ATCC 15168</strain>
    </source>
</reference>
<dbReference type="HOGENOM" id="CLU_1966361_0_0_11"/>
<organism evidence="2 3">
    <name type="scientific">[Brevibacterium] flavum</name>
    <dbReference type="NCBI Taxonomy" id="92706"/>
    <lineage>
        <taxon>Bacteria</taxon>
        <taxon>Bacillati</taxon>
        <taxon>Actinomycetota</taxon>
        <taxon>Actinomycetes</taxon>
        <taxon>Mycobacteriales</taxon>
        <taxon>Corynebacteriaceae</taxon>
        <taxon>Corynebacterium</taxon>
    </lineage>
</organism>
<gene>
    <name evidence="2" type="ORF">YH66_11830</name>
</gene>
<evidence type="ECO:0000313" key="3">
    <source>
        <dbReference type="Proteomes" id="UP000034037"/>
    </source>
</evidence>
<feature type="compositionally biased region" description="Low complexity" evidence="1">
    <location>
        <begin position="58"/>
        <end position="69"/>
    </location>
</feature>